<dbReference type="STRING" id="258515.SAMN05192585_11714"/>
<dbReference type="RefSeq" id="WP_092640188.1">
    <property type="nucleotide sequence ID" value="NZ_FNID01000017.1"/>
</dbReference>
<dbReference type="OrthoDB" id="1863180at2"/>
<feature type="transmembrane region" description="Helical" evidence="2">
    <location>
        <begin position="24"/>
        <end position="45"/>
    </location>
</feature>
<evidence type="ECO:0000313" key="4">
    <source>
        <dbReference type="Proteomes" id="UP000199182"/>
    </source>
</evidence>
<dbReference type="AlphaFoldDB" id="A0A1H0AS86"/>
<name>A0A1H0AS86_9FIRM</name>
<keyword evidence="2" id="KW-0472">Membrane</keyword>
<gene>
    <name evidence="3" type="ORF">SAMN05192585_11714</name>
</gene>
<keyword evidence="4" id="KW-1185">Reference proteome</keyword>
<dbReference type="Proteomes" id="UP000199182">
    <property type="component" value="Unassembled WGS sequence"/>
</dbReference>
<dbReference type="EMBL" id="FNID01000017">
    <property type="protein sequence ID" value="SDN35896.1"/>
    <property type="molecule type" value="Genomic_DNA"/>
</dbReference>
<evidence type="ECO:0000313" key="3">
    <source>
        <dbReference type="EMBL" id="SDN35896.1"/>
    </source>
</evidence>
<accession>A0A1H0AS86</accession>
<organism evidence="3 4">
    <name type="scientific">Acetanaerobacterium elongatum</name>
    <dbReference type="NCBI Taxonomy" id="258515"/>
    <lineage>
        <taxon>Bacteria</taxon>
        <taxon>Bacillati</taxon>
        <taxon>Bacillota</taxon>
        <taxon>Clostridia</taxon>
        <taxon>Eubacteriales</taxon>
        <taxon>Oscillospiraceae</taxon>
        <taxon>Acetanaerobacterium</taxon>
    </lineage>
</organism>
<keyword evidence="2" id="KW-0812">Transmembrane</keyword>
<feature type="region of interest" description="Disordered" evidence="1">
    <location>
        <begin position="105"/>
        <end position="126"/>
    </location>
</feature>
<keyword evidence="2" id="KW-1133">Transmembrane helix</keyword>
<evidence type="ECO:0000256" key="1">
    <source>
        <dbReference type="SAM" id="MobiDB-lite"/>
    </source>
</evidence>
<proteinExistence type="predicted"/>
<reference evidence="3 4" key="1">
    <citation type="submission" date="2016-10" db="EMBL/GenBank/DDBJ databases">
        <authorList>
            <person name="de Groot N.N."/>
        </authorList>
    </citation>
    <scope>NUCLEOTIDE SEQUENCE [LARGE SCALE GENOMIC DNA]</scope>
    <source>
        <strain evidence="3 4">CGMCC 1.5012</strain>
    </source>
</reference>
<evidence type="ECO:0000256" key="2">
    <source>
        <dbReference type="SAM" id="Phobius"/>
    </source>
</evidence>
<protein>
    <submittedName>
        <fullName evidence="3">Stage III sporulation protein AG</fullName>
    </submittedName>
</protein>
<sequence length="197" mass="21311">MGGKQGIISIKDKLLDLFKGDKKIKFIVAVGILGIILILLSDVFAPKKENKAATTASDYSLSQENQELEKQIYDMVATIEGVGKAKVIVTLENSAENIYAKEQKRNTDVTKDAQGGQDTKTTQKDSTEEKYIFVDDPDGGKQALLTTQKAPLVKGVVVVCEGGDDTTVRSRIIDAVTTALDIGSNRVCVTKMSNVNK</sequence>